<dbReference type="SUPFAM" id="SSF48726">
    <property type="entry name" value="Immunoglobulin"/>
    <property type="match status" value="1"/>
</dbReference>
<evidence type="ECO:0000256" key="8">
    <source>
        <dbReference type="ARBA" id="ARBA00023157"/>
    </source>
</evidence>
<keyword evidence="5" id="KW-0391">Immunity</keyword>
<dbReference type="Gene3D" id="2.60.40.10">
    <property type="entry name" value="Immunoglobulins"/>
    <property type="match status" value="1"/>
</dbReference>
<dbReference type="CDD" id="cd07698">
    <property type="entry name" value="IgC1_MHC_I_alpha3"/>
    <property type="match status" value="1"/>
</dbReference>
<dbReference type="InterPro" id="IPR001039">
    <property type="entry name" value="MHC_I_a_a1/a2"/>
</dbReference>
<keyword evidence="3 11" id="KW-0812">Transmembrane</keyword>
<dbReference type="GO" id="GO:0006955">
    <property type="term" value="P:immune response"/>
    <property type="evidence" value="ECO:0007669"/>
    <property type="project" value="TreeGrafter"/>
</dbReference>
<dbReference type="InterPro" id="IPR003006">
    <property type="entry name" value="Ig/MHC_CS"/>
</dbReference>
<evidence type="ECO:0000256" key="2">
    <source>
        <dbReference type="ARBA" id="ARBA00022451"/>
    </source>
</evidence>
<dbReference type="FunCoup" id="A0A6P9AUZ4">
    <property type="interactions" value="166"/>
</dbReference>
<dbReference type="AlphaFoldDB" id="A0A6P9AUZ4"/>
<feature type="signal peptide" evidence="12">
    <location>
        <begin position="1"/>
        <end position="25"/>
    </location>
</feature>
<evidence type="ECO:0000313" key="14">
    <source>
        <dbReference type="Proteomes" id="UP001652622"/>
    </source>
</evidence>
<evidence type="ECO:0000259" key="13">
    <source>
        <dbReference type="PROSITE" id="PS50835"/>
    </source>
</evidence>
<dbReference type="InterPro" id="IPR007110">
    <property type="entry name" value="Ig-like_dom"/>
</dbReference>
<dbReference type="Proteomes" id="UP001652622">
    <property type="component" value="Unplaced"/>
</dbReference>
<dbReference type="OMA" id="NEYRMAS"/>
<keyword evidence="7 11" id="KW-0472">Membrane</keyword>
<dbReference type="FunFam" id="3.30.500.10:FF:000001">
    <property type="entry name" value="H-2 class I histocompatibility antigen, alpha chain"/>
    <property type="match status" value="1"/>
</dbReference>
<feature type="chain" id="PRO_5027784128" evidence="12">
    <location>
        <begin position="26"/>
        <end position="357"/>
    </location>
</feature>
<evidence type="ECO:0000313" key="15">
    <source>
        <dbReference type="RefSeq" id="XP_034262403.1"/>
    </source>
</evidence>
<feature type="domain" description="Ig-like" evidence="13">
    <location>
        <begin position="210"/>
        <end position="299"/>
    </location>
</feature>
<reference evidence="15" key="1">
    <citation type="submission" date="2025-08" db="UniProtKB">
        <authorList>
            <consortium name="RefSeq"/>
        </authorList>
    </citation>
    <scope>IDENTIFICATION</scope>
    <source>
        <tissue evidence="15">Blood</tissue>
    </source>
</reference>
<dbReference type="KEGG" id="pgut:117658380"/>
<dbReference type="GO" id="GO:0009897">
    <property type="term" value="C:external side of plasma membrane"/>
    <property type="evidence" value="ECO:0007669"/>
    <property type="project" value="TreeGrafter"/>
</dbReference>
<dbReference type="Pfam" id="PF00129">
    <property type="entry name" value="MHC_I"/>
    <property type="match status" value="1"/>
</dbReference>
<keyword evidence="2" id="KW-0490">MHC I</keyword>
<dbReference type="InParanoid" id="A0A6P9AUZ4"/>
<evidence type="ECO:0000256" key="6">
    <source>
        <dbReference type="ARBA" id="ARBA00022989"/>
    </source>
</evidence>
<dbReference type="InterPro" id="IPR050208">
    <property type="entry name" value="MHC_class-I_related"/>
</dbReference>
<dbReference type="GeneID" id="117658380"/>
<evidence type="ECO:0000256" key="10">
    <source>
        <dbReference type="RuleBase" id="RU004439"/>
    </source>
</evidence>
<dbReference type="PANTHER" id="PTHR16675:SF242">
    <property type="entry name" value="MAJOR HISTOCOMPATIBILITY COMPLEX CLASS I-RELATED GENE PROTEIN"/>
    <property type="match status" value="1"/>
</dbReference>
<keyword evidence="14" id="KW-1185">Reference proteome</keyword>
<dbReference type="GO" id="GO:0005615">
    <property type="term" value="C:extracellular space"/>
    <property type="evidence" value="ECO:0007669"/>
    <property type="project" value="TreeGrafter"/>
</dbReference>
<dbReference type="InterPro" id="IPR013783">
    <property type="entry name" value="Ig-like_fold"/>
</dbReference>
<evidence type="ECO:0000256" key="1">
    <source>
        <dbReference type="ARBA" id="ARBA00004479"/>
    </source>
</evidence>
<evidence type="ECO:0000256" key="9">
    <source>
        <dbReference type="ARBA" id="ARBA00023180"/>
    </source>
</evidence>
<evidence type="ECO:0000256" key="4">
    <source>
        <dbReference type="ARBA" id="ARBA00022729"/>
    </source>
</evidence>
<dbReference type="SUPFAM" id="SSF54452">
    <property type="entry name" value="MHC antigen-recognition domain"/>
    <property type="match status" value="1"/>
</dbReference>
<dbReference type="InterPro" id="IPR036179">
    <property type="entry name" value="Ig-like_dom_sf"/>
</dbReference>
<dbReference type="PROSITE" id="PS00290">
    <property type="entry name" value="IG_MHC"/>
    <property type="match status" value="1"/>
</dbReference>
<dbReference type="PANTHER" id="PTHR16675">
    <property type="entry name" value="MHC CLASS I-RELATED"/>
    <property type="match status" value="1"/>
</dbReference>
<accession>A0A6P9AUZ4</accession>
<gene>
    <name evidence="15" type="primary">LOC117658380</name>
</gene>
<dbReference type="Gene3D" id="3.30.500.10">
    <property type="entry name" value="MHC class I-like antigen recognition-like"/>
    <property type="match status" value="1"/>
</dbReference>
<dbReference type="SMART" id="SM00407">
    <property type="entry name" value="IGc1"/>
    <property type="match status" value="1"/>
</dbReference>
<evidence type="ECO:0000256" key="11">
    <source>
        <dbReference type="SAM" id="Phobius"/>
    </source>
</evidence>
<evidence type="ECO:0000256" key="5">
    <source>
        <dbReference type="ARBA" id="ARBA00022859"/>
    </source>
</evidence>
<keyword evidence="4 12" id="KW-0732">Signal</keyword>
<evidence type="ECO:0000256" key="3">
    <source>
        <dbReference type="ARBA" id="ARBA00022692"/>
    </source>
</evidence>
<keyword evidence="8" id="KW-1015">Disulfide bond</keyword>
<dbReference type="InterPro" id="IPR011161">
    <property type="entry name" value="MHC_I-like_Ag-recog"/>
</dbReference>
<name>A0A6P9AUZ4_PANGU</name>
<dbReference type="InterPro" id="IPR003597">
    <property type="entry name" value="Ig_C1-set"/>
</dbReference>
<dbReference type="PROSITE" id="PS50835">
    <property type="entry name" value="IG_LIKE"/>
    <property type="match status" value="1"/>
</dbReference>
<dbReference type="InterPro" id="IPR011162">
    <property type="entry name" value="MHC_I/II-like_Ag-recog"/>
</dbReference>
<feature type="transmembrane region" description="Helical" evidence="11">
    <location>
        <begin position="311"/>
        <end position="333"/>
    </location>
</feature>
<evidence type="ECO:0000256" key="12">
    <source>
        <dbReference type="SAM" id="SignalP"/>
    </source>
</evidence>
<sequence length="357" mass="40729">MGLPVARLGLLSAAAVLLLRGGCAGSHSLRIFYTLVMGSSQDVPRYIVVAYVDDQLAAHFDPRTRRMLPQMSWLHKMEEEEDDSHFWDLTSRRVSTTERRFKTDLAILHSYHNSSRGFHSWQRVIGCDLSKDGHKGGVYQYGYDGEDFISLDQKTLTWTAVDVRAQVTKRRWEAEPFIAQSRNNFLEQECIQLLQKCMVYGKESLLRKEPPLVMVTRRIQYNSMETLICRIYGFYPKEVDATWRKDGEVWEQDTFRGGVLPNSDGTYHAWLSIEVDPKERDRYRCYVEHAGLPEPLIVAWKEPAFVSNMGLVAGVVGGVVTTVFIAVGVSLYVKKCGRSPYRTASASRQDFESPPVN</sequence>
<protein>
    <submittedName>
        <fullName evidence="15">Major histocompatibility complex class I-related gene protein-like isoform X1</fullName>
    </submittedName>
</protein>
<evidence type="ECO:0000256" key="7">
    <source>
        <dbReference type="ARBA" id="ARBA00023136"/>
    </source>
</evidence>
<comment type="subcellular location">
    <subcellularLocation>
        <location evidence="1">Membrane</location>
        <topology evidence="1">Single-pass type I membrane protein</topology>
    </subcellularLocation>
</comment>
<keyword evidence="9" id="KW-0325">Glycoprotein</keyword>
<organism evidence="14 15">
    <name type="scientific">Pantherophis guttatus</name>
    <name type="common">Corn snake</name>
    <name type="synonym">Elaphe guttata</name>
    <dbReference type="NCBI Taxonomy" id="94885"/>
    <lineage>
        <taxon>Eukaryota</taxon>
        <taxon>Metazoa</taxon>
        <taxon>Chordata</taxon>
        <taxon>Craniata</taxon>
        <taxon>Vertebrata</taxon>
        <taxon>Euteleostomi</taxon>
        <taxon>Lepidosauria</taxon>
        <taxon>Squamata</taxon>
        <taxon>Bifurcata</taxon>
        <taxon>Unidentata</taxon>
        <taxon>Episquamata</taxon>
        <taxon>Toxicofera</taxon>
        <taxon>Serpentes</taxon>
        <taxon>Colubroidea</taxon>
        <taxon>Colubridae</taxon>
        <taxon>Colubrinae</taxon>
        <taxon>Pantherophis</taxon>
    </lineage>
</organism>
<dbReference type="Pfam" id="PF07654">
    <property type="entry name" value="C1-set"/>
    <property type="match status" value="1"/>
</dbReference>
<proteinExistence type="inferred from homology"/>
<dbReference type="RefSeq" id="XP_034262403.1">
    <property type="nucleotide sequence ID" value="XM_034406512.2"/>
</dbReference>
<keyword evidence="6 11" id="KW-1133">Transmembrane helix</keyword>
<dbReference type="GO" id="GO:0042612">
    <property type="term" value="C:MHC class I protein complex"/>
    <property type="evidence" value="ECO:0007669"/>
    <property type="project" value="UniProtKB-KW"/>
</dbReference>
<dbReference type="FunFam" id="2.60.40.10:FF:000204">
    <property type="entry name" value="Major histocompatibility complex, class I-related protein"/>
    <property type="match status" value="1"/>
</dbReference>
<dbReference type="PRINTS" id="PR01638">
    <property type="entry name" value="MHCCLASSI"/>
</dbReference>
<dbReference type="InterPro" id="IPR037055">
    <property type="entry name" value="MHC_I-like_Ag-recog_sf"/>
</dbReference>
<comment type="similarity">
    <text evidence="10">Belongs to the MHC class I family.</text>
</comment>
<dbReference type="GO" id="GO:0002474">
    <property type="term" value="P:antigen processing and presentation of peptide antigen via MHC class I"/>
    <property type="evidence" value="ECO:0007669"/>
    <property type="project" value="UniProtKB-KW"/>
</dbReference>